<accession>A0ABT7V9E8</accession>
<dbReference type="Proteomes" id="UP001529421">
    <property type="component" value="Unassembled WGS sequence"/>
</dbReference>
<keyword evidence="2" id="KW-0560">Oxidoreductase</keyword>
<dbReference type="Pfam" id="PF00180">
    <property type="entry name" value="Iso_dh"/>
    <property type="match status" value="1"/>
</dbReference>
<gene>
    <name evidence="4" type="ORF">QUW28_06425</name>
</gene>
<dbReference type="PROSITE" id="PS00470">
    <property type="entry name" value="IDH_IMDH"/>
    <property type="match status" value="1"/>
</dbReference>
<feature type="domain" description="Isopropylmalate dehydrogenase-like" evidence="3">
    <location>
        <begin position="4"/>
        <end position="356"/>
    </location>
</feature>
<dbReference type="PANTHER" id="PTHR11835:SF34">
    <property type="entry name" value="ISOCITRATE DEHYDROGENASE [NAD] SUBUNIT ALPHA, MITOCHONDRIAL"/>
    <property type="match status" value="1"/>
</dbReference>
<keyword evidence="5" id="KW-1185">Reference proteome</keyword>
<proteinExistence type="inferred from homology"/>
<dbReference type="EMBL" id="JAUDDZ010000007">
    <property type="protein sequence ID" value="MDM8275133.1"/>
    <property type="molecule type" value="Genomic_DNA"/>
</dbReference>
<protein>
    <submittedName>
        <fullName evidence="4">Isocitrate/isopropylmalate family dehydrogenase</fullName>
    </submittedName>
</protein>
<dbReference type="PANTHER" id="PTHR11835">
    <property type="entry name" value="DECARBOXYLATING DEHYDROGENASES-ISOCITRATE, ISOPROPYLMALATE, TARTRATE"/>
    <property type="match status" value="1"/>
</dbReference>
<comment type="caution">
    <text evidence="4">The sequence shown here is derived from an EMBL/GenBank/DDBJ whole genome shotgun (WGS) entry which is preliminary data.</text>
</comment>
<dbReference type="RefSeq" id="WP_289545186.1">
    <property type="nucleotide sequence ID" value="NZ_JAUDDZ010000007.1"/>
</dbReference>
<organism evidence="4 5">
    <name type="scientific">Enorma phocaeensis</name>
    <dbReference type="NCBI Taxonomy" id="1871019"/>
    <lineage>
        <taxon>Bacteria</taxon>
        <taxon>Bacillati</taxon>
        <taxon>Actinomycetota</taxon>
        <taxon>Coriobacteriia</taxon>
        <taxon>Coriobacteriales</taxon>
        <taxon>Coriobacteriaceae</taxon>
        <taxon>Enorma</taxon>
    </lineage>
</organism>
<comment type="similarity">
    <text evidence="1">Belongs to the isocitrate and isopropylmalate dehydrogenases family.</text>
</comment>
<dbReference type="InterPro" id="IPR024084">
    <property type="entry name" value="IsoPropMal-DH-like_dom"/>
</dbReference>
<evidence type="ECO:0000313" key="5">
    <source>
        <dbReference type="Proteomes" id="UP001529421"/>
    </source>
</evidence>
<dbReference type="SUPFAM" id="SSF53659">
    <property type="entry name" value="Isocitrate/Isopropylmalate dehydrogenase-like"/>
    <property type="match status" value="1"/>
</dbReference>
<reference evidence="5" key="1">
    <citation type="submission" date="2023-06" db="EMBL/GenBank/DDBJ databases">
        <title>Identification and characterization of horizontal gene transfer across gut microbiota members of farm animals based on homology search.</title>
        <authorList>
            <person name="Zeman M."/>
            <person name="Kubasova T."/>
            <person name="Jahodarova E."/>
            <person name="Nykrynova M."/>
            <person name="Rychlik I."/>
        </authorList>
    </citation>
    <scope>NUCLEOTIDE SEQUENCE [LARGE SCALE GENOMIC DNA]</scope>
    <source>
        <strain evidence="5">154_Feed</strain>
    </source>
</reference>
<reference evidence="4 5" key="2">
    <citation type="submission" date="2023-06" db="EMBL/GenBank/DDBJ databases">
        <authorList>
            <person name="Zeman M."/>
            <person name="Kubasova T."/>
            <person name="Jahodarova E."/>
            <person name="Nykrynova M."/>
            <person name="Rychlik I."/>
        </authorList>
    </citation>
    <scope>NUCLEOTIDE SEQUENCE [LARGE SCALE GENOMIC DNA]</scope>
    <source>
        <strain evidence="4 5">154_Feed</strain>
    </source>
</reference>
<evidence type="ECO:0000256" key="2">
    <source>
        <dbReference type="ARBA" id="ARBA00023002"/>
    </source>
</evidence>
<name>A0ABT7V9E8_9ACTN</name>
<sequence>MAHDVVLIPGDGIGPEITQAMRRVVDATGVEIAWQVVDAGAGAMLEYGTPLPRHVLDAVAETGVAIKGPVTTPVGTGFRSVNVALRQAFDLYACVRPCVTLPGATSRYQDIDLVIVRENTEDLYAGIEFEPGSFEADRLARLLERNGGRSFRPGSAISIKPISPEGSRRIVTYAFEYARSMGRNKVTAVHKANIMKATDGLFLRVAREVAASYPEIAFEDKIVDATCMGLVMDPHDFDVLVLPNLYGDIVSDLCAGLVGGLGMAPGANIGEECAVFEATHGSAPDIAGKDIANPTAEILSAAMMLDHLDEHEAARRIRDAVSATLSEGEQVTADVRRSLTGSTEGAVGTQAYADAVIAHMA</sequence>
<evidence type="ECO:0000259" key="3">
    <source>
        <dbReference type="SMART" id="SM01329"/>
    </source>
</evidence>
<dbReference type="InterPro" id="IPR019818">
    <property type="entry name" value="IsoCit/isopropylmalate_DH_CS"/>
</dbReference>
<evidence type="ECO:0000256" key="1">
    <source>
        <dbReference type="ARBA" id="ARBA00007769"/>
    </source>
</evidence>
<dbReference type="Gene3D" id="3.40.718.10">
    <property type="entry name" value="Isopropylmalate Dehydrogenase"/>
    <property type="match status" value="1"/>
</dbReference>
<dbReference type="SMART" id="SM01329">
    <property type="entry name" value="Iso_dh"/>
    <property type="match status" value="1"/>
</dbReference>
<evidence type="ECO:0000313" key="4">
    <source>
        <dbReference type="EMBL" id="MDM8275133.1"/>
    </source>
</evidence>